<feature type="domain" description="SPOR" evidence="1">
    <location>
        <begin position="89"/>
        <end position="159"/>
    </location>
</feature>
<protein>
    <submittedName>
        <fullName evidence="2">Sporulation related domain-containing protein</fullName>
    </submittedName>
</protein>
<dbReference type="EMBL" id="FNBH01000002">
    <property type="protein sequence ID" value="SDF84288.1"/>
    <property type="molecule type" value="Genomic_DNA"/>
</dbReference>
<reference evidence="3" key="1">
    <citation type="submission" date="2016-10" db="EMBL/GenBank/DDBJ databases">
        <authorList>
            <person name="Varghese N."/>
            <person name="Submissions S."/>
        </authorList>
    </citation>
    <scope>NUCLEOTIDE SEQUENCE [LARGE SCALE GENOMIC DNA]</scope>
    <source>
        <strain evidence="3">DSM 19684</strain>
    </source>
</reference>
<dbReference type="RefSeq" id="WP_089873522.1">
    <property type="nucleotide sequence ID" value="NZ_FNBH01000002.1"/>
</dbReference>
<keyword evidence="3" id="KW-1185">Reference proteome</keyword>
<name>A0A1G7PDJ5_9FLAO</name>
<accession>A0A1G7PDJ5</accession>
<organism evidence="2 3">
    <name type="scientific">Epilithonimonas hungarica</name>
    <dbReference type="NCBI Taxonomy" id="454006"/>
    <lineage>
        <taxon>Bacteria</taxon>
        <taxon>Pseudomonadati</taxon>
        <taxon>Bacteroidota</taxon>
        <taxon>Flavobacteriia</taxon>
        <taxon>Flavobacteriales</taxon>
        <taxon>Weeksellaceae</taxon>
        <taxon>Chryseobacterium group</taxon>
        <taxon>Epilithonimonas</taxon>
    </lineage>
</organism>
<dbReference type="InterPro" id="IPR007730">
    <property type="entry name" value="SPOR-like_dom"/>
</dbReference>
<dbReference type="GO" id="GO:0042834">
    <property type="term" value="F:peptidoglycan binding"/>
    <property type="evidence" value="ECO:0007669"/>
    <property type="project" value="InterPro"/>
</dbReference>
<evidence type="ECO:0000313" key="2">
    <source>
        <dbReference type="EMBL" id="SDF84288.1"/>
    </source>
</evidence>
<gene>
    <name evidence="2" type="ORF">SAMN05421825_2261</name>
</gene>
<dbReference type="STRING" id="454006.SAMN05421825_2261"/>
<dbReference type="Pfam" id="PF05036">
    <property type="entry name" value="SPOR"/>
    <property type="match status" value="1"/>
</dbReference>
<evidence type="ECO:0000313" key="3">
    <source>
        <dbReference type="Proteomes" id="UP000199203"/>
    </source>
</evidence>
<proteinExistence type="predicted"/>
<evidence type="ECO:0000259" key="1">
    <source>
        <dbReference type="Pfam" id="PF05036"/>
    </source>
</evidence>
<dbReference type="AlphaFoldDB" id="A0A1G7PDJ5"/>
<dbReference type="OrthoDB" id="2473397at2"/>
<dbReference type="Proteomes" id="UP000199203">
    <property type="component" value="Unassembled WGS sequence"/>
</dbReference>
<sequence>MNNLLKLFIISTLFCFYQIDAQYIVKKDTLSGTELSFALDERVNDALEKIEDNCNRNSGTHTKTPTKVLVANRELTNAEICRKNPKIMGFKVQVVVVKSNDEARKIATEFRNNFRSLKVETDASLRPNYKILAGSYFSKQSASDDLKNIKKIYPSATVIPYAVFCVEAK</sequence>